<reference evidence="2" key="1">
    <citation type="journal article" date="2023" name="G3 (Bethesda)">
        <title>A reference genome for the long-term kleptoplast-retaining sea slug Elysia crispata morphotype clarki.</title>
        <authorList>
            <person name="Eastman K.E."/>
            <person name="Pendleton A.L."/>
            <person name="Shaikh M.A."/>
            <person name="Suttiyut T."/>
            <person name="Ogas R."/>
            <person name="Tomko P."/>
            <person name="Gavelis G."/>
            <person name="Widhalm J.R."/>
            <person name="Wisecaver J.H."/>
        </authorList>
    </citation>
    <scope>NUCLEOTIDE SEQUENCE</scope>
    <source>
        <strain evidence="2">ECLA1</strain>
    </source>
</reference>
<proteinExistence type="predicted"/>
<dbReference type="AlphaFoldDB" id="A0AAE1DV27"/>
<evidence type="ECO:0000313" key="2">
    <source>
        <dbReference type="EMBL" id="KAK3783420.1"/>
    </source>
</evidence>
<comment type="caution">
    <text evidence="2">The sequence shown here is derived from an EMBL/GenBank/DDBJ whole genome shotgun (WGS) entry which is preliminary data.</text>
</comment>
<sequence>MIDKALTSTGSERKGQSLSSGLRIASVVKQELTPQRLEVNTASDGAGSLEPFVNTLEASRV</sequence>
<keyword evidence="3" id="KW-1185">Reference proteome</keyword>
<accession>A0AAE1DV27</accession>
<feature type="region of interest" description="Disordered" evidence="1">
    <location>
        <begin position="1"/>
        <end position="20"/>
    </location>
</feature>
<name>A0AAE1DV27_9GAST</name>
<organism evidence="2 3">
    <name type="scientific">Elysia crispata</name>
    <name type="common">lettuce slug</name>
    <dbReference type="NCBI Taxonomy" id="231223"/>
    <lineage>
        <taxon>Eukaryota</taxon>
        <taxon>Metazoa</taxon>
        <taxon>Spiralia</taxon>
        <taxon>Lophotrochozoa</taxon>
        <taxon>Mollusca</taxon>
        <taxon>Gastropoda</taxon>
        <taxon>Heterobranchia</taxon>
        <taxon>Euthyneura</taxon>
        <taxon>Panpulmonata</taxon>
        <taxon>Sacoglossa</taxon>
        <taxon>Placobranchoidea</taxon>
        <taxon>Plakobranchidae</taxon>
        <taxon>Elysia</taxon>
    </lineage>
</organism>
<dbReference type="Proteomes" id="UP001283361">
    <property type="component" value="Unassembled WGS sequence"/>
</dbReference>
<evidence type="ECO:0000256" key="1">
    <source>
        <dbReference type="SAM" id="MobiDB-lite"/>
    </source>
</evidence>
<gene>
    <name evidence="2" type="ORF">RRG08_033681</name>
</gene>
<protein>
    <submittedName>
        <fullName evidence="2">Uncharacterized protein</fullName>
    </submittedName>
</protein>
<evidence type="ECO:0000313" key="3">
    <source>
        <dbReference type="Proteomes" id="UP001283361"/>
    </source>
</evidence>
<dbReference type="EMBL" id="JAWDGP010002410">
    <property type="protein sequence ID" value="KAK3783420.1"/>
    <property type="molecule type" value="Genomic_DNA"/>
</dbReference>